<dbReference type="InterPro" id="IPR010982">
    <property type="entry name" value="Lambda_DNA-bd_dom_sf"/>
</dbReference>
<proteinExistence type="predicted"/>
<reference evidence="3" key="1">
    <citation type="submission" date="2016-10" db="EMBL/GenBank/DDBJ databases">
        <authorList>
            <person name="Varghese N."/>
            <person name="Submissions S."/>
        </authorList>
    </citation>
    <scope>NUCLEOTIDE SEQUENCE [LARGE SCALE GENOMIC DNA]</scope>
    <source>
        <strain evidence="3">CGMCC 1.3704</strain>
    </source>
</reference>
<dbReference type="SUPFAM" id="SSF55785">
    <property type="entry name" value="PYP-like sensor domain (PAS domain)"/>
    <property type="match status" value="1"/>
</dbReference>
<evidence type="ECO:0000313" key="3">
    <source>
        <dbReference type="Proteomes" id="UP000183557"/>
    </source>
</evidence>
<accession>A0A1I3ZAV5</accession>
<dbReference type="OrthoDB" id="1859224at2"/>
<dbReference type="GO" id="GO:0003677">
    <property type="term" value="F:DNA binding"/>
    <property type="evidence" value="ECO:0007669"/>
    <property type="project" value="UniProtKB-KW"/>
</dbReference>
<sequence>MRRWLIKLRKEQQLTQQQIAAGAHIDRAYYAQIENGTRNPSMTVASRIASYLHINPSLFYSEHLSEPFETALANSPMTIAHCDLELRYTWMFNPYPHFRMDTVIGKRDDELDHELDPNEGTWKLMQLKKQVITEGMSVRTIIPFPLPDGSVRYDVFCQPIYDSDGRIIGAATASLELQS</sequence>
<dbReference type="SUPFAM" id="SSF47413">
    <property type="entry name" value="lambda repressor-like DNA-binding domains"/>
    <property type="match status" value="1"/>
</dbReference>
<keyword evidence="3" id="KW-1185">Reference proteome</keyword>
<dbReference type="InterPro" id="IPR035965">
    <property type="entry name" value="PAS-like_dom_sf"/>
</dbReference>
<dbReference type="CDD" id="cd00093">
    <property type="entry name" value="HTH_XRE"/>
    <property type="match status" value="1"/>
</dbReference>
<dbReference type="AlphaFoldDB" id="A0A1I3ZAV5"/>
<name>A0A1I3ZAV5_HALDA</name>
<feature type="domain" description="HTH cro/C1-type" evidence="1">
    <location>
        <begin position="5"/>
        <end position="59"/>
    </location>
</feature>
<dbReference type="PROSITE" id="PS50943">
    <property type="entry name" value="HTH_CROC1"/>
    <property type="match status" value="1"/>
</dbReference>
<gene>
    <name evidence="2" type="ORF">SAMN04487936_11352</name>
</gene>
<evidence type="ECO:0000313" key="2">
    <source>
        <dbReference type="EMBL" id="SFK40776.1"/>
    </source>
</evidence>
<dbReference type="Pfam" id="PF01381">
    <property type="entry name" value="HTH_3"/>
    <property type="match status" value="1"/>
</dbReference>
<protein>
    <submittedName>
        <fullName evidence="2">DNA-binding transcriptional regulator, XRE-family HTH domain</fullName>
    </submittedName>
</protein>
<keyword evidence="2" id="KW-0238">DNA-binding</keyword>
<organism evidence="2 3">
    <name type="scientific">Halobacillus dabanensis</name>
    <dbReference type="NCBI Taxonomy" id="240302"/>
    <lineage>
        <taxon>Bacteria</taxon>
        <taxon>Bacillati</taxon>
        <taxon>Bacillota</taxon>
        <taxon>Bacilli</taxon>
        <taxon>Bacillales</taxon>
        <taxon>Bacillaceae</taxon>
        <taxon>Halobacillus</taxon>
    </lineage>
</organism>
<dbReference type="Gene3D" id="3.30.450.20">
    <property type="entry name" value="PAS domain"/>
    <property type="match status" value="1"/>
</dbReference>
<dbReference type="InterPro" id="IPR001387">
    <property type="entry name" value="Cro/C1-type_HTH"/>
</dbReference>
<dbReference type="RefSeq" id="WP_075037935.1">
    <property type="nucleotide sequence ID" value="NZ_FOSB01000013.1"/>
</dbReference>
<dbReference type="Gene3D" id="1.10.260.40">
    <property type="entry name" value="lambda repressor-like DNA-binding domains"/>
    <property type="match status" value="1"/>
</dbReference>
<dbReference type="SMART" id="SM00530">
    <property type="entry name" value="HTH_XRE"/>
    <property type="match status" value="1"/>
</dbReference>
<dbReference type="EMBL" id="FOSB01000013">
    <property type="protein sequence ID" value="SFK40776.1"/>
    <property type="molecule type" value="Genomic_DNA"/>
</dbReference>
<dbReference type="Proteomes" id="UP000183557">
    <property type="component" value="Unassembled WGS sequence"/>
</dbReference>
<evidence type="ECO:0000259" key="1">
    <source>
        <dbReference type="PROSITE" id="PS50943"/>
    </source>
</evidence>